<organism evidence="1 2">
    <name type="scientific">Nepenthes gracilis</name>
    <name type="common">Slender pitcher plant</name>
    <dbReference type="NCBI Taxonomy" id="150966"/>
    <lineage>
        <taxon>Eukaryota</taxon>
        <taxon>Viridiplantae</taxon>
        <taxon>Streptophyta</taxon>
        <taxon>Embryophyta</taxon>
        <taxon>Tracheophyta</taxon>
        <taxon>Spermatophyta</taxon>
        <taxon>Magnoliopsida</taxon>
        <taxon>eudicotyledons</taxon>
        <taxon>Gunneridae</taxon>
        <taxon>Pentapetalae</taxon>
        <taxon>Caryophyllales</taxon>
        <taxon>Nepenthaceae</taxon>
        <taxon>Nepenthes</taxon>
    </lineage>
</organism>
<evidence type="ECO:0000313" key="1">
    <source>
        <dbReference type="EMBL" id="GMH28074.1"/>
    </source>
</evidence>
<evidence type="ECO:0000313" key="2">
    <source>
        <dbReference type="Proteomes" id="UP001279734"/>
    </source>
</evidence>
<sequence>MPPRGGASRDRWLPLAGDCPAGGDGWPFWEHTDGLVCQRVWASEVAIEKALIRARTLFLARPSAAQRDRNDSAHLRPLLLPSVTEWTILLLRERASE</sequence>
<keyword evidence="2" id="KW-1185">Reference proteome</keyword>
<reference evidence="1" key="1">
    <citation type="submission" date="2023-05" db="EMBL/GenBank/DDBJ databases">
        <title>Nepenthes gracilis genome sequencing.</title>
        <authorList>
            <person name="Fukushima K."/>
        </authorList>
    </citation>
    <scope>NUCLEOTIDE SEQUENCE</scope>
    <source>
        <strain evidence="1">SING2019-196</strain>
    </source>
</reference>
<proteinExistence type="predicted"/>
<dbReference type="Proteomes" id="UP001279734">
    <property type="component" value="Unassembled WGS sequence"/>
</dbReference>
<comment type="caution">
    <text evidence="1">The sequence shown here is derived from an EMBL/GenBank/DDBJ whole genome shotgun (WGS) entry which is preliminary data.</text>
</comment>
<dbReference type="AlphaFoldDB" id="A0AAD3TF75"/>
<gene>
    <name evidence="1" type="ORF">Nepgr_029917</name>
</gene>
<name>A0AAD3TF75_NEPGR</name>
<accession>A0AAD3TF75</accession>
<protein>
    <submittedName>
        <fullName evidence="1">Uncharacterized protein</fullName>
    </submittedName>
</protein>
<dbReference type="EMBL" id="BSYO01000034">
    <property type="protein sequence ID" value="GMH28074.1"/>
    <property type="molecule type" value="Genomic_DNA"/>
</dbReference>